<dbReference type="PhylomeDB" id="A0A0G4EYJ0"/>
<name>A0A0G4EYJ0_VITBC</name>
<evidence type="ECO:0000313" key="3">
    <source>
        <dbReference type="Proteomes" id="UP000041254"/>
    </source>
</evidence>
<dbReference type="OMA" id="DHKEIQF"/>
<keyword evidence="3" id="KW-1185">Reference proteome</keyword>
<dbReference type="VEuPathDB" id="CryptoDB:Vbra_8551"/>
<reference evidence="2 3" key="1">
    <citation type="submission" date="2014-11" db="EMBL/GenBank/DDBJ databases">
        <authorList>
            <person name="Zhu J."/>
            <person name="Qi W."/>
            <person name="Song R."/>
        </authorList>
    </citation>
    <scope>NUCLEOTIDE SEQUENCE [LARGE SCALE GENOMIC DNA]</scope>
</reference>
<organism evidence="2 3">
    <name type="scientific">Vitrella brassicaformis (strain CCMP3155)</name>
    <dbReference type="NCBI Taxonomy" id="1169540"/>
    <lineage>
        <taxon>Eukaryota</taxon>
        <taxon>Sar</taxon>
        <taxon>Alveolata</taxon>
        <taxon>Colpodellida</taxon>
        <taxon>Vitrellaceae</taxon>
        <taxon>Vitrella</taxon>
    </lineage>
</organism>
<sequence>MQRNSPIVIVSQTVLRQMRVSARASGVPERKKKDKQKAEPKKKVEHSVEIRLLPYVPQEHVKDTIQFLGNKDRLRALLDVIFSPHDPTDTDEQRAHFQRRFEAHERHRQLESELYEGHEAAARERMWEAVQQLPEDLYDEATASEDEPLPEALQFHHMYRQQLMDREMSAAELRKLQCFMNLSFVRFPHRDVKRRTPDVFWIPETQAISRQKEAARKRLKKKV</sequence>
<dbReference type="Proteomes" id="UP000041254">
    <property type="component" value="Unassembled WGS sequence"/>
</dbReference>
<accession>A0A0G4EYJ0</accession>
<gene>
    <name evidence="2" type="ORF">Vbra_8551</name>
</gene>
<proteinExistence type="predicted"/>
<feature type="region of interest" description="Disordered" evidence="1">
    <location>
        <begin position="20"/>
        <end position="43"/>
    </location>
</feature>
<evidence type="ECO:0000313" key="2">
    <source>
        <dbReference type="EMBL" id="CEM04118.1"/>
    </source>
</evidence>
<protein>
    <submittedName>
        <fullName evidence="2">Uncharacterized protein</fullName>
    </submittedName>
</protein>
<dbReference type="OrthoDB" id="1668230at2759"/>
<feature type="compositionally biased region" description="Basic and acidic residues" evidence="1">
    <location>
        <begin position="28"/>
        <end position="43"/>
    </location>
</feature>
<evidence type="ECO:0000256" key="1">
    <source>
        <dbReference type="SAM" id="MobiDB-lite"/>
    </source>
</evidence>
<dbReference type="InParanoid" id="A0A0G4EYJ0"/>
<dbReference type="EMBL" id="CDMY01000347">
    <property type="protein sequence ID" value="CEM04118.1"/>
    <property type="molecule type" value="Genomic_DNA"/>
</dbReference>
<dbReference type="AlphaFoldDB" id="A0A0G4EYJ0"/>